<dbReference type="PANTHER" id="PTHR30036:SF7">
    <property type="entry name" value="ABC TRANSPORTER PERIPLASMIC-BINDING PROTEIN YPHF"/>
    <property type="match status" value="1"/>
</dbReference>
<dbReference type="GO" id="GO:0030246">
    <property type="term" value="F:carbohydrate binding"/>
    <property type="evidence" value="ECO:0007669"/>
    <property type="project" value="TreeGrafter"/>
</dbReference>
<dbReference type="Gene3D" id="3.40.50.2300">
    <property type="match status" value="2"/>
</dbReference>
<dbReference type="Pfam" id="PF13407">
    <property type="entry name" value="Peripla_BP_4"/>
    <property type="match status" value="1"/>
</dbReference>
<name>A0A7G9GIA7_9FIRM</name>
<organism evidence="5 6">
    <name type="scientific">Wansuia hejianensis</name>
    <dbReference type="NCBI Taxonomy" id="2763667"/>
    <lineage>
        <taxon>Bacteria</taxon>
        <taxon>Bacillati</taxon>
        <taxon>Bacillota</taxon>
        <taxon>Clostridia</taxon>
        <taxon>Lachnospirales</taxon>
        <taxon>Lachnospiraceae</taxon>
        <taxon>Wansuia</taxon>
    </lineage>
</organism>
<proteinExistence type="inferred from homology"/>
<evidence type="ECO:0000256" key="2">
    <source>
        <dbReference type="ARBA" id="ARBA00007639"/>
    </source>
</evidence>
<reference evidence="5 6" key="1">
    <citation type="submission" date="2020-08" db="EMBL/GenBank/DDBJ databases">
        <authorList>
            <person name="Liu C."/>
            <person name="Sun Q."/>
        </authorList>
    </citation>
    <scope>NUCLEOTIDE SEQUENCE [LARGE SCALE GENOMIC DNA]</scope>
    <source>
        <strain evidence="5 6">NSJ-29</strain>
    </source>
</reference>
<dbReference type="InterPro" id="IPR050555">
    <property type="entry name" value="Bact_Solute-Bind_Prot2"/>
</dbReference>
<dbReference type="AlphaFoldDB" id="A0A7G9GIA7"/>
<evidence type="ECO:0000259" key="4">
    <source>
        <dbReference type="Pfam" id="PF13407"/>
    </source>
</evidence>
<gene>
    <name evidence="5" type="ORF">H9Q79_14725</name>
</gene>
<dbReference type="GO" id="GO:0030288">
    <property type="term" value="C:outer membrane-bounded periplasmic space"/>
    <property type="evidence" value="ECO:0007669"/>
    <property type="project" value="TreeGrafter"/>
</dbReference>
<feature type="region of interest" description="Disordered" evidence="3">
    <location>
        <begin position="20"/>
        <end position="55"/>
    </location>
</feature>
<accession>A0A7G9GIA7</accession>
<dbReference type="PANTHER" id="PTHR30036">
    <property type="entry name" value="D-XYLOSE-BINDING PERIPLASMIC PROTEIN"/>
    <property type="match status" value="1"/>
</dbReference>
<dbReference type="SUPFAM" id="SSF53822">
    <property type="entry name" value="Periplasmic binding protein-like I"/>
    <property type="match status" value="1"/>
</dbReference>
<comment type="similarity">
    <text evidence="2">Belongs to the bacterial solute-binding protein 2 family.</text>
</comment>
<keyword evidence="6" id="KW-1185">Reference proteome</keyword>
<dbReference type="EMBL" id="CP060635">
    <property type="protein sequence ID" value="QNM10539.1"/>
    <property type="molecule type" value="Genomic_DNA"/>
</dbReference>
<comment type="subcellular location">
    <subcellularLocation>
        <location evidence="1">Cell envelope</location>
    </subcellularLocation>
</comment>
<feature type="domain" description="Periplasmic binding protein" evidence="4">
    <location>
        <begin position="68"/>
        <end position="335"/>
    </location>
</feature>
<protein>
    <submittedName>
        <fullName evidence="5">Substrate-binding domain-containing protein</fullName>
    </submittedName>
</protein>
<evidence type="ECO:0000256" key="3">
    <source>
        <dbReference type="SAM" id="MobiDB-lite"/>
    </source>
</evidence>
<evidence type="ECO:0000256" key="1">
    <source>
        <dbReference type="ARBA" id="ARBA00004196"/>
    </source>
</evidence>
<dbReference type="InterPro" id="IPR025997">
    <property type="entry name" value="SBP_2_dom"/>
</dbReference>
<dbReference type="InterPro" id="IPR028082">
    <property type="entry name" value="Peripla_BP_I"/>
</dbReference>
<dbReference type="KEGG" id="whj:H9Q79_14725"/>
<evidence type="ECO:0000313" key="6">
    <source>
        <dbReference type="Proteomes" id="UP000515860"/>
    </source>
</evidence>
<evidence type="ECO:0000313" key="5">
    <source>
        <dbReference type="EMBL" id="QNM10539.1"/>
    </source>
</evidence>
<dbReference type="Proteomes" id="UP000515860">
    <property type="component" value="Chromosome"/>
</dbReference>
<feature type="compositionally biased region" description="Low complexity" evidence="3">
    <location>
        <begin position="24"/>
        <end position="53"/>
    </location>
</feature>
<sequence length="375" mass="39537">MAIGILLCSALVLGGCGGSGNSPASTSGSKTESTGSSASSAASASSASSSSGKDSGEKLTFEYFATSMTVEWIQQIEEALKTLGEENNFEVLSADANRDINTQLSQIDTAIEQKIDGAFLFIVDEGSAPAAVQKFDDAEIPVIGETLKLQDGDGKNIAPYVELDAEGVGSNCGKWVAENWESTGVDLSDLSKVGVIQNTNSKYRSDLARIDGFMNELNGGLPGIPESNVFMADCAAEATSNDNTEASYNQVAAVLSAHPEIEAWIIMGSVDSYAMGACRAVEAAGLEEKTILVSAGGELAIKEWANESGACWRATCYYDAMDFAEKMVEGMLSVCRDGETTKDIYSDFKEGGDEYAAVKISGNMCTAENYQDFTE</sequence>